<dbReference type="PANTHER" id="PTHR34948:SF2">
    <property type="entry name" value="TRIPHOSPHATE TUNNEL METALLOENZYME 3"/>
    <property type="match status" value="1"/>
</dbReference>
<dbReference type="PROSITE" id="PS51707">
    <property type="entry name" value="CYTH"/>
    <property type="match status" value="1"/>
</dbReference>
<evidence type="ECO:0000313" key="2">
    <source>
        <dbReference type="EMBL" id="RRT52628.1"/>
    </source>
</evidence>
<proteinExistence type="predicted"/>
<dbReference type="InterPro" id="IPR033469">
    <property type="entry name" value="CYTH-like_dom_sf"/>
</dbReference>
<reference evidence="2 3" key="1">
    <citation type="journal article" date="2014" name="Agronomy (Basel)">
        <title>A Draft Genome Sequence for Ensete ventricosum, the Drought-Tolerant Tree Against Hunger.</title>
        <authorList>
            <person name="Harrison J."/>
            <person name="Moore K.A."/>
            <person name="Paszkiewicz K."/>
            <person name="Jones T."/>
            <person name="Grant M."/>
            <person name="Ambacheew D."/>
            <person name="Muzemil S."/>
            <person name="Studholme D.J."/>
        </authorList>
    </citation>
    <scope>NUCLEOTIDE SEQUENCE [LARGE SCALE GENOMIC DNA]</scope>
</reference>
<dbReference type="CDD" id="cd07374">
    <property type="entry name" value="CYTH-like_Pase"/>
    <property type="match status" value="1"/>
</dbReference>
<organism evidence="2 3">
    <name type="scientific">Ensete ventricosum</name>
    <name type="common">Abyssinian banana</name>
    <name type="synonym">Musa ensete</name>
    <dbReference type="NCBI Taxonomy" id="4639"/>
    <lineage>
        <taxon>Eukaryota</taxon>
        <taxon>Viridiplantae</taxon>
        <taxon>Streptophyta</taxon>
        <taxon>Embryophyta</taxon>
        <taxon>Tracheophyta</taxon>
        <taxon>Spermatophyta</taxon>
        <taxon>Magnoliopsida</taxon>
        <taxon>Liliopsida</taxon>
        <taxon>Zingiberales</taxon>
        <taxon>Musaceae</taxon>
        <taxon>Ensete</taxon>
    </lineage>
</organism>
<dbReference type="SMART" id="SM01118">
    <property type="entry name" value="CYTH"/>
    <property type="match status" value="1"/>
</dbReference>
<dbReference type="Proteomes" id="UP000287651">
    <property type="component" value="Unassembled WGS sequence"/>
</dbReference>
<feature type="domain" description="CYTH" evidence="1">
    <location>
        <begin position="1"/>
        <end position="203"/>
    </location>
</feature>
<accession>A0A426YLN0</accession>
<dbReference type="InterPro" id="IPR023577">
    <property type="entry name" value="CYTH_domain"/>
</dbReference>
<protein>
    <recommendedName>
        <fullName evidence="1">CYTH domain-containing protein</fullName>
    </recommendedName>
</protein>
<name>A0A426YLN0_ENSVE</name>
<dbReference type="EMBL" id="AMZH03011573">
    <property type="protein sequence ID" value="RRT52628.1"/>
    <property type="molecule type" value="Genomic_DNA"/>
</dbReference>
<sequence>MEIEVKLRLPDAAAHRHLSDALAPHHLRTHLQENLFFDGPAGELSSRLAVLRIRFYDADARCVVSLKAKCRLVGGVSRVEEDEEDIDPSLGRACAAEPWRIADAAGSSRIMKRVLEEFGLDGKVGSFVCLGGFRNVRAVYGWNEGLTLELDETQYDFGTSFELECETTDPERAKELLERFLKDNGIPYSYSEASKFAVFRAGKLLPLDKVHKEFVKSKEELGESSKGGSPFVLKIQDKLIPTNFRLPSLESYDSSTDLAEHVVSYRAQMALYDTSNALMCWAFPTTLRGPTQLWYSRLKPSSISSFDLLAKEFERTFWRALVRNLQLLHSSA</sequence>
<dbReference type="Pfam" id="PF01928">
    <property type="entry name" value="CYTH"/>
    <property type="match status" value="1"/>
</dbReference>
<comment type="caution">
    <text evidence="2">The sequence shown here is derived from an EMBL/GenBank/DDBJ whole genome shotgun (WGS) entry which is preliminary data.</text>
</comment>
<dbReference type="PANTHER" id="PTHR34948">
    <property type="entry name" value="OS08G0299200 PROTEIN"/>
    <property type="match status" value="1"/>
</dbReference>
<dbReference type="GO" id="GO:0016462">
    <property type="term" value="F:pyrophosphatase activity"/>
    <property type="evidence" value="ECO:0007669"/>
    <property type="project" value="UniProtKB-ARBA"/>
</dbReference>
<dbReference type="Gene3D" id="2.40.320.10">
    <property type="entry name" value="Hypothetical Protein Pfu-838710-001"/>
    <property type="match status" value="1"/>
</dbReference>
<dbReference type="SUPFAM" id="SSF55154">
    <property type="entry name" value="CYTH-like phosphatases"/>
    <property type="match status" value="1"/>
</dbReference>
<evidence type="ECO:0000259" key="1">
    <source>
        <dbReference type="PROSITE" id="PS51707"/>
    </source>
</evidence>
<evidence type="ECO:0000313" key="3">
    <source>
        <dbReference type="Proteomes" id="UP000287651"/>
    </source>
</evidence>
<dbReference type="AlphaFoldDB" id="A0A426YLN0"/>
<gene>
    <name evidence="2" type="ORF">B296_00020390</name>
</gene>